<name>A0A806FUS5_BIFAN</name>
<dbReference type="PANTHER" id="PTHR43179">
    <property type="entry name" value="RHAMNOSYLTRANSFERASE WBBL"/>
    <property type="match status" value="1"/>
</dbReference>
<dbReference type="PANTHER" id="PTHR43179:SF12">
    <property type="entry name" value="GALACTOFURANOSYLTRANSFERASE GLFT2"/>
    <property type="match status" value="1"/>
</dbReference>
<feature type="domain" description="Glycosyltransferase 2-like" evidence="5">
    <location>
        <begin position="14"/>
        <end position="134"/>
    </location>
</feature>
<dbReference type="Proteomes" id="UP000008394">
    <property type="component" value="Chromosome"/>
</dbReference>
<evidence type="ECO:0000259" key="5">
    <source>
        <dbReference type="Pfam" id="PF00535"/>
    </source>
</evidence>
<proteinExistence type="inferred from homology"/>
<evidence type="ECO:0000313" key="7">
    <source>
        <dbReference type="Proteomes" id="UP000008394"/>
    </source>
</evidence>
<organism evidence="6 7">
    <name type="scientific">Bifidobacterium animalis subsp. lactis CNCM I-2494</name>
    <dbReference type="NCBI Taxonomy" id="1042403"/>
    <lineage>
        <taxon>Bacteria</taxon>
        <taxon>Bacillati</taxon>
        <taxon>Actinomycetota</taxon>
        <taxon>Actinomycetes</taxon>
        <taxon>Bifidobacteriales</taxon>
        <taxon>Bifidobacteriaceae</taxon>
        <taxon>Bifidobacterium</taxon>
    </lineage>
</organism>
<gene>
    <name evidence="6" type="ORF">BALAC2494_01333</name>
</gene>
<dbReference type="GeneID" id="29695318"/>
<dbReference type="EC" id="2.4.1.-" evidence="6"/>
<keyword evidence="3 6" id="KW-0328">Glycosyltransferase</keyword>
<accession>A0A806FUS5</accession>
<dbReference type="RefSeq" id="WP_004218342.1">
    <property type="nucleotide sequence ID" value="NC_017215.1"/>
</dbReference>
<dbReference type="Pfam" id="PF00535">
    <property type="entry name" value="Glycos_transf_2"/>
    <property type="match status" value="1"/>
</dbReference>
<dbReference type="EMBL" id="CP002915">
    <property type="protein sequence ID" value="AEK30871.1"/>
    <property type="molecule type" value="Genomic_DNA"/>
</dbReference>
<reference evidence="6 7" key="1">
    <citation type="journal article" date="2011" name="J. Bacteriol.">
        <title>Genome Sequence of the Probiotic Strain Bifidobacterium animalis subsp. lactis CNCM I-2494.</title>
        <authorList>
            <person name="Chervaux C."/>
            <person name="Grimaldi C."/>
            <person name="Bolotin A."/>
            <person name="Quinquis B."/>
            <person name="Legrain-Raspaud S."/>
            <person name="van Hylckama Vlieg J.E."/>
            <person name="Denariaz G."/>
            <person name="Smokvina T."/>
        </authorList>
    </citation>
    <scope>NUCLEOTIDE SEQUENCE [LARGE SCALE GENOMIC DNA]</scope>
    <source>
        <strain evidence="6 7">CNCM I-2494</strain>
    </source>
</reference>
<evidence type="ECO:0000313" key="6">
    <source>
        <dbReference type="EMBL" id="AEK30871.1"/>
    </source>
</evidence>
<dbReference type="InterPro" id="IPR029044">
    <property type="entry name" value="Nucleotide-diphossugar_trans"/>
</dbReference>
<evidence type="ECO:0000256" key="1">
    <source>
        <dbReference type="ARBA" id="ARBA00004776"/>
    </source>
</evidence>
<protein>
    <submittedName>
        <fullName evidence="6">Hexosyltransferase</fullName>
        <ecNumber evidence="6">2.4.1.-</ecNumber>
    </submittedName>
</protein>
<dbReference type="AlphaFoldDB" id="A0A806FUS5"/>
<dbReference type="SUPFAM" id="SSF53448">
    <property type="entry name" value="Nucleotide-diphospho-sugar transferases"/>
    <property type="match status" value="1"/>
</dbReference>
<comment type="similarity">
    <text evidence="2">Belongs to the glycosyltransferase 2 family.</text>
</comment>
<comment type="pathway">
    <text evidence="1">Cell wall biogenesis; cell wall polysaccharide biosynthesis.</text>
</comment>
<dbReference type="Gene3D" id="3.90.550.10">
    <property type="entry name" value="Spore Coat Polysaccharide Biosynthesis Protein SpsA, Chain A"/>
    <property type="match status" value="1"/>
</dbReference>
<keyword evidence="4 6" id="KW-0808">Transferase</keyword>
<dbReference type="KEGG" id="bnm:BALAC2494_01333"/>
<dbReference type="GO" id="GO:0016757">
    <property type="term" value="F:glycosyltransferase activity"/>
    <property type="evidence" value="ECO:0007669"/>
    <property type="project" value="UniProtKB-KW"/>
</dbReference>
<sequence>MNDTTARQNLFAGIVTFNPDIELLRKNIEAICAQVDLVIIVDNGSRNLEDIRPLADAHHCKLIPNAQNEGIATALNQIALAGKGDGYSWMLTLDQDSECPPDFCSTLSQFFSMNSRIAIVAPVIQDRDRGIIGHKPAGTYGEVRTCITSGSCTRLSAWEKIGGFDEKLFIDSVDFDFCYRIRKTGYVIIQTREAVLEHSIGEVKKNKLLGIPYSEHSAFRYYYISKNNIYYPLKNRLYLHALRGNARNMRNLLQVLFFEEDKKAKLKQIARGWVNGYK</sequence>
<evidence type="ECO:0000256" key="2">
    <source>
        <dbReference type="ARBA" id="ARBA00006739"/>
    </source>
</evidence>
<evidence type="ECO:0000256" key="4">
    <source>
        <dbReference type="ARBA" id="ARBA00022679"/>
    </source>
</evidence>
<dbReference type="InterPro" id="IPR001173">
    <property type="entry name" value="Glyco_trans_2-like"/>
</dbReference>
<evidence type="ECO:0000256" key="3">
    <source>
        <dbReference type="ARBA" id="ARBA00022676"/>
    </source>
</evidence>
<dbReference type="CDD" id="cd02526">
    <property type="entry name" value="GT2_RfbF_like"/>
    <property type="match status" value="1"/>
</dbReference>